<organism evidence="2 3">
    <name type="scientific">Edhazardia aedis (strain USNM 41457)</name>
    <name type="common">Microsporidian parasite</name>
    <dbReference type="NCBI Taxonomy" id="1003232"/>
    <lineage>
        <taxon>Eukaryota</taxon>
        <taxon>Fungi</taxon>
        <taxon>Fungi incertae sedis</taxon>
        <taxon>Microsporidia</taxon>
        <taxon>Edhazardia</taxon>
    </lineage>
</organism>
<feature type="transmembrane region" description="Helical" evidence="1">
    <location>
        <begin position="12"/>
        <end position="32"/>
    </location>
</feature>
<evidence type="ECO:0000313" key="3">
    <source>
        <dbReference type="Proteomes" id="UP000003163"/>
    </source>
</evidence>
<comment type="caution">
    <text evidence="2">The sequence shown here is derived from an EMBL/GenBank/DDBJ whole genome shotgun (WGS) entry which is preliminary data.</text>
</comment>
<evidence type="ECO:0000256" key="1">
    <source>
        <dbReference type="SAM" id="Phobius"/>
    </source>
</evidence>
<keyword evidence="1" id="KW-0812">Transmembrane</keyword>
<dbReference type="VEuPathDB" id="MicrosporidiaDB:EDEG_00165"/>
<sequence length="263" mass="31535">MLEDDDYLKINGLGIIYFLLTSCIVLLSIVNSKIVNNRPKKKFGKRFEDISENKPKKCIETINHIENMIKLLEDIKKDKIKEDLFDNPFAGERTKNHHMYLTKLKLMFWDFFGDVLIADYKFAISYNGIFEHISYHTVRYYIDILLAGIYTDHKDILSISHLYDYIEGFRRIISISNENYALMKENSNMKNNSDEWYSISDKYYKVINTFVQKNYEKIDHIGPLNENELYDYLMERMRLEENMRFLALSYCNNVHKMYEYVCK</sequence>
<keyword evidence="1" id="KW-0472">Membrane</keyword>
<protein>
    <submittedName>
        <fullName evidence="2">Uncharacterized protein</fullName>
    </submittedName>
</protein>
<dbReference type="AlphaFoldDB" id="J9DQT2"/>
<keyword evidence="3" id="KW-1185">Reference proteome</keyword>
<name>J9DQT2_EDHAE</name>
<reference evidence="3" key="2">
    <citation type="submission" date="2015-07" db="EMBL/GenBank/DDBJ databases">
        <title>Contrasting host-pathogen interactions and genome evolution in two generalist and specialist microsporidian pathogens of mosquitoes.</title>
        <authorList>
            <consortium name="The Broad Institute Genomics Platform"/>
            <consortium name="The Broad Institute Genome Sequencing Center for Infectious Disease"/>
            <person name="Cuomo C.A."/>
            <person name="Sanscrainte N.D."/>
            <person name="Goldberg J.M."/>
            <person name="Heiman D."/>
            <person name="Young S."/>
            <person name="Zeng Q."/>
            <person name="Becnel J.J."/>
            <person name="Birren B.W."/>
        </authorList>
    </citation>
    <scope>NUCLEOTIDE SEQUENCE [LARGE SCALE GENOMIC DNA]</scope>
    <source>
        <strain evidence="3">USNM 41457</strain>
    </source>
</reference>
<dbReference type="InParanoid" id="J9DQT2"/>
<reference evidence="2 3" key="1">
    <citation type="submission" date="2011-08" db="EMBL/GenBank/DDBJ databases">
        <authorList>
            <person name="Liu Z.J."/>
            <person name="Shi F.L."/>
            <person name="Lu J.Q."/>
            <person name="Li M."/>
            <person name="Wang Z.L."/>
        </authorList>
    </citation>
    <scope>NUCLEOTIDE SEQUENCE [LARGE SCALE GENOMIC DNA]</scope>
    <source>
        <strain evidence="2 3">USNM 41457</strain>
    </source>
</reference>
<accession>J9DQT2</accession>
<dbReference type="Proteomes" id="UP000003163">
    <property type="component" value="Unassembled WGS sequence"/>
</dbReference>
<evidence type="ECO:0000313" key="2">
    <source>
        <dbReference type="EMBL" id="EJW03677.1"/>
    </source>
</evidence>
<gene>
    <name evidence="2" type="ORF">EDEG_00165</name>
</gene>
<dbReference type="HOGENOM" id="CLU_1057789_0_0_1"/>
<proteinExistence type="predicted"/>
<keyword evidence="1" id="KW-1133">Transmembrane helix</keyword>
<dbReference type="EMBL" id="AFBI03000002">
    <property type="protein sequence ID" value="EJW03677.1"/>
    <property type="molecule type" value="Genomic_DNA"/>
</dbReference>